<gene>
    <name evidence="2" type="ORF">B9Q02_06505</name>
</gene>
<keyword evidence="1" id="KW-0812">Transmembrane</keyword>
<comment type="caution">
    <text evidence="2">The sequence shown here is derived from an EMBL/GenBank/DDBJ whole genome shotgun (WGS) entry which is preliminary data.</text>
</comment>
<dbReference type="Proteomes" id="UP000240569">
    <property type="component" value="Unassembled WGS sequence"/>
</dbReference>
<keyword evidence="1" id="KW-0472">Membrane</keyword>
<dbReference type="AlphaFoldDB" id="A0A2R6AG80"/>
<evidence type="ECO:0000313" key="2">
    <source>
        <dbReference type="EMBL" id="PSN85386.1"/>
    </source>
</evidence>
<accession>A0A2R6AG80</accession>
<proteinExistence type="predicted"/>
<keyword evidence="1" id="KW-1133">Transmembrane helix</keyword>
<evidence type="ECO:0000313" key="3">
    <source>
        <dbReference type="Proteomes" id="UP000240569"/>
    </source>
</evidence>
<dbReference type="PANTHER" id="PTHR10668:SF103">
    <property type="entry name" value="PYRIDINE NUCLEOTIDE-DISULFIDE OXIDOREDUCTASE DOMAIN-CONTAINING PROTEIN 2"/>
    <property type="match status" value="1"/>
</dbReference>
<reference evidence="2 3" key="1">
    <citation type="submission" date="2017-04" db="EMBL/GenBank/DDBJ databases">
        <title>Novel microbial lineages endemic to geothermal iron-oxide mats fill important gaps in the evolutionary history of Archaea.</title>
        <authorList>
            <person name="Jay Z.J."/>
            <person name="Beam J.P."/>
            <person name="Dlakic M."/>
            <person name="Rusch D.B."/>
            <person name="Kozubal M.A."/>
            <person name="Inskeep W.P."/>
        </authorList>
    </citation>
    <scope>NUCLEOTIDE SEQUENCE [LARGE SCALE GENOMIC DNA]</scope>
    <source>
        <strain evidence="2">BE_D</strain>
    </source>
</reference>
<feature type="transmembrane region" description="Helical" evidence="1">
    <location>
        <begin position="91"/>
        <end position="108"/>
    </location>
</feature>
<sequence>MKNKYLISIFLSYFSPKNLSFNIFFIIVPPSEKKVFLREATGLVREISPIRAMFFNFCAMSGGIVVLNYIYSAFYPASPTFGLSSLDLAQILSAIALIPYSLIFIVLLSRIPRTGGDYVFTSRILSPYVQELNLEAHGLKIFPIDPQDFVPFPNGHYLIFYESREKTAEEIRKFSERDAKSYLKFTEFMEKFAETVEMLFLTPPHQ</sequence>
<evidence type="ECO:0000256" key="1">
    <source>
        <dbReference type="SAM" id="Phobius"/>
    </source>
</evidence>
<name>A0A2R6AG80_9ARCH</name>
<organism evidence="2 3">
    <name type="scientific">Candidatus Marsarchaeota G1 archaeon BE_D</name>
    <dbReference type="NCBI Taxonomy" id="1978156"/>
    <lineage>
        <taxon>Archaea</taxon>
        <taxon>Candidatus Marsarchaeota</taxon>
        <taxon>Candidatus Marsarchaeota group 1</taxon>
    </lineage>
</organism>
<protein>
    <submittedName>
        <fullName evidence="2">Uncharacterized protein</fullName>
    </submittedName>
</protein>
<dbReference type="EMBL" id="NEXD01000033">
    <property type="protein sequence ID" value="PSN85386.1"/>
    <property type="molecule type" value="Genomic_DNA"/>
</dbReference>
<dbReference type="PANTHER" id="PTHR10668">
    <property type="entry name" value="PHYTOENE DEHYDROGENASE"/>
    <property type="match status" value="1"/>
</dbReference>
<dbReference type="Gene3D" id="1.20.1740.10">
    <property type="entry name" value="Amino acid/polyamine transporter I"/>
    <property type="match status" value="1"/>
</dbReference>
<feature type="transmembrane region" description="Helical" evidence="1">
    <location>
        <begin position="49"/>
        <end position="71"/>
    </location>
</feature>